<dbReference type="CTD" id="37590"/>
<dbReference type="SUPFAM" id="SSF53756">
    <property type="entry name" value="UDP-Glycosyltransferase/glycogen phosphorylase"/>
    <property type="match status" value="1"/>
</dbReference>
<dbReference type="GeneID" id="117567113"/>
<evidence type="ECO:0000256" key="3">
    <source>
        <dbReference type="ARBA" id="ARBA00022679"/>
    </source>
</evidence>
<dbReference type="RefSeq" id="XP_051861621.1">
    <property type="nucleotide sequence ID" value="XM_052005661.1"/>
</dbReference>
<keyword evidence="4" id="KW-0472">Membrane</keyword>
<comment type="similarity">
    <text evidence="1">Belongs to the UDP-glycosyltransferase family.</text>
</comment>
<feature type="signal peptide" evidence="5">
    <location>
        <begin position="1"/>
        <end position="30"/>
    </location>
</feature>
<evidence type="ECO:0000256" key="2">
    <source>
        <dbReference type="ARBA" id="ARBA00022676"/>
    </source>
</evidence>
<dbReference type="PANTHER" id="PTHR48043:SF159">
    <property type="entry name" value="EG:EG0003.4 PROTEIN-RELATED"/>
    <property type="match status" value="1"/>
</dbReference>
<gene>
    <name evidence="7" type="primary">LOC117567113</name>
</gene>
<dbReference type="PANTHER" id="PTHR48043">
    <property type="entry name" value="EG:EG0003.4 PROTEIN-RELATED"/>
    <property type="match status" value="1"/>
</dbReference>
<dbReference type="GO" id="GO:0008194">
    <property type="term" value="F:UDP-glycosyltransferase activity"/>
    <property type="evidence" value="ECO:0007669"/>
    <property type="project" value="InterPro"/>
</dbReference>
<feature type="transmembrane region" description="Helical" evidence="4">
    <location>
        <begin position="500"/>
        <end position="523"/>
    </location>
</feature>
<dbReference type="CDD" id="cd03784">
    <property type="entry name" value="GT1_Gtf-like"/>
    <property type="match status" value="1"/>
</dbReference>
<evidence type="ECO:0000256" key="4">
    <source>
        <dbReference type="SAM" id="Phobius"/>
    </source>
</evidence>
<evidence type="ECO:0000256" key="1">
    <source>
        <dbReference type="ARBA" id="ARBA00009995"/>
    </source>
</evidence>
<dbReference type="OrthoDB" id="5835829at2759"/>
<dbReference type="InterPro" id="IPR002213">
    <property type="entry name" value="UDP_glucos_trans"/>
</dbReference>
<protein>
    <submittedName>
        <fullName evidence="7">UDP-glycosyltransferase UGT5 isoform X1</fullName>
    </submittedName>
</protein>
<keyword evidence="3" id="KW-0808">Transferase</keyword>
<keyword evidence="5" id="KW-0732">Signal</keyword>
<name>A0A9C6T555_DROAB</name>
<sequence>MSTLLLQPPLKGAGLLWLLLLLLCGNRCRSSEILVIFPHASESHFAVLRTLVNELVDRKHNVTVYGSHGLGERLDNVTEIVTPEYDFWSKLQQHAAPGGNLDDLSRLADSKLRSSLANVGAQAMDNFLSQQPLQALLQLPTDQFNFDVIIVDLFYTEALLALGQKHNKPTIGIVSTDFGSYMNAVQESLVPVACSPIDFEQYTADIGFSTRLANIRDCIARRKRFHKDHYEAQDQVITKHFKTTKTVVELQAHHLSLLLLNNHVPLLTPRPLIQQIVPAGGLHIRGPRELPWNIKRFIEESRPGVIYMQLGNEQLCGNLPKQKLATLFEFLGARNERVIWTCHDVKKLEGQPKNLMIQHAVPQIDILAHPGVRAFIMNGDLLSLQEGIVRHVPMLGLPIFQNERKNMQLAVNLGIALQLDSTNITTAALNWALDELTTQQKYQLTIREVSSEFRDRPLGAVASAMFWVNYMVRHKSGAALRTRGIDIASSHLHLFDLFTFYFGVAIAFCALLLGGYFAVVFVLKRKENEAKYSKLS</sequence>
<dbReference type="Pfam" id="PF00201">
    <property type="entry name" value="UDPGT"/>
    <property type="match status" value="1"/>
</dbReference>
<reference evidence="7" key="1">
    <citation type="submission" date="2025-08" db="UniProtKB">
        <authorList>
            <consortium name="RefSeq"/>
        </authorList>
    </citation>
    <scope>IDENTIFICATION</scope>
    <source>
        <strain evidence="7">15112-1751.03</strain>
        <tissue evidence="7">Whole Adult</tissue>
    </source>
</reference>
<evidence type="ECO:0000313" key="6">
    <source>
        <dbReference type="Proteomes" id="UP000515160"/>
    </source>
</evidence>
<keyword evidence="4" id="KW-0812">Transmembrane</keyword>
<accession>A0A9C6T555</accession>
<dbReference type="InterPro" id="IPR050271">
    <property type="entry name" value="UDP-glycosyltransferase"/>
</dbReference>
<feature type="chain" id="PRO_5039116230" evidence="5">
    <location>
        <begin position="31"/>
        <end position="536"/>
    </location>
</feature>
<organism evidence="6 7">
    <name type="scientific">Drosophila albomicans</name>
    <name type="common">Fruit fly</name>
    <dbReference type="NCBI Taxonomy" id="7291"/>
    <lineage>
        <taxon>Eukaryota</taxon>
        <taxon>Metazoa</taxon>
        <taxon>Ecdysozoa</taxon>
        <taxon>Arthropoda</taxon>
        <taxon>Hexapoda</taxon>
        <taxon>Insecta</taxon>
        <taxon>Pterygota</taxon>
        <taxon>Neoptera</taxon>
        <taxon>Endopterygota</taxon>
        <taxon>Diptera</taxon>
        <taxon>Brachycera</taxon>
        <taxon>Muscomorpha</taxon>
        <taxon>Ephydroidea</taxon>
        <taxon>Drosophilidae</taxon>
        <taxon>Drosophila</taxon>
    </lineage>
</organism>
<keyword evidence="6" id="KW-1185">Reference proteome</keyword>
<dbReference type="Gene3D" id="3.40.50.2000">
    <property type="entry name" value="Glycogen Phosphorylase B"/>
    <property type="match status" value="2"/>
</dbReference>
<evidence type="ECO:0000256" key="5">
    <source>
        <dbReference type="SAM" id="SignalP"/>
    </source>
</evidence>
<keyword evidence="4" id="KW-1133">Transmembrane helix</keyword>
<proteinExistence type="inferred from homology"/>
<dbReference type="AlphaFoldDB" id="A0A9C6T555"/>
<evidence type="ECO:0000313" key="7">
    <source>
        <dbReference type="RefSeq" id="XP_051861621.1"/>
    </source>
</evidence>
<dbReference type="Proteomes" id="UP000515160">
    <property type="component" value="Chromosome 3"/>
</dbReference>
<keyword evidence="2" id="KW-0328">Glycosyltransferase</keyword>